<proteinExistence type="predicted"/>
<dbReference type="InParanoid" id="M1AZJ5"/>
<reference evidence="3" key="1">
    <citation type="journal article" date="2011" name="Nature">
        <title>Genome sequence and analysis of the tuber crop potato.</title>
        <authorList>
            <consortium name="The Potato Genome Sequencing Consortium"/>
        </authorList>
    </citation>
    <scope>NUCLEOTIDE SEQUENCE [LARGE SCALE GENOMIC DNA]</scope>
    <source>
        <strain evidence="3">cv. DM1-3 516 R44</strain>
    </source>
</reference>
<dbReference type="AlphaFoldDB" id="M1AZJ5"/>
<evidence type="ECO:0000313" key="3">
    <source>
        <dbReference type="Proteomes" id="UP000011115"/>
    </source>
</evidence>
<dbReference type="Gramene" id="PGSC0003DMT400033718">
    <property type="protein sequence ID" value="PGSC0003DMT400033718"/>
    <property type="gene ID" value="PGSC0003DMG400012954"/>
</dbReference>
<name>M1AZJ5_SOLTU</name>
<accession>M1AZJ5</accession>
<evidence type="ECO:0000313" key="2">
    <source>
        <dbReference type="EnsemblPlants" id="PGSC0003DMT400033718"/>
    </source>
</evidence>
<dbReference type="HOGENOM" id="CLU_1743747_0_0_1"/>
<dbReference type="EnsemblPlants" id="PGSC0003DMT400033718">
    <property type="protein sequence ID" value="PGSC0003DMT400033718"/>
    <property type="gene ID" value="PGSC0003DMG400012954"/>
</dbReference>
<reference evidence="2" key="2">
    <citation type="submission" date="2015-06" db="UniProtKB">
        <authorList>
            <consortium name="EnsemblPlants"/>
        </authorList>
    </citation>
    <scope>IDENTIFICATION</scope>
    <source>
        <strain evidence="2">DM1-3 516 R44</strain>
    </source>
</reference>
<sequence>MDLGSENITFSLKNGEILSRKPLGSSFSSQVRKFQNKMLLGFISDFKSRLPRHGGTHLATAALPWRQKSRLSGLHGTRLEKKKKRRRGEEEEKRRSTSFRQDHRGFSSGVIPTKIQVPRISILHVVDSTEHSRVCDEPHCIPEDSIILCT</sequence>
<dbReference type="PaxDb" id="4113-PGSC0003DMT400033718"/>
<feature type="region of interest" description="Disordered" evidence="1">
    <location>
        <begin position="73"/>
        <end position="103"/>
    </location>
</feature>
<feature type="compositionally biased region" description="Basic and acidic residues" evidence="1">
    <location>
        <begin position="87"/>
        <end position="103"/>
    </location>
</feature>
<evidence type="ECO:0000256" key="1">
    <source>
        <dbReference type="SAM" id="MobiDB-lite"/>
    </source>
</evidence>
<dbReference type="Proteomes" id="UP000011115">
    <property type="component" value="Unassembled WGS sequence"/>
</dbReference>
<organism evidence="2 3">
    <name type="scientific">Solanum tuberosum</name>
    <name type="common">Potato</name>
    <dbReference type="NCBI Taxonomy" id="4113"/>
    <lineage>
        <taxon>Eukaryota</taxon>
        <taxon>Viridiplantae</taxon>
        <taxon>Streptophyta</taxon>
        <taxon>Embryophyta</taxon>
        <taxon>Tracheophyta</taxon>
        <taxon>Spermatophyta</taxon>
        <taxon>Magnoliopsida</taxon>
        <taxon>eudicotyledons</taxon>
        <taxon>Gunneridae</taxon>
        <taxon>Pentapetalae</taxon>
        <taxon>asterids</taxon>
        <taxon>lamiids</taxon>
        <taxon>Solanales</taxon>
        <taxon>Solanaceae</taxon>
        <taxon>Solanoideae</taxon>
        <taxon>Solaneae</taxon>
        <taxon>Solanum</taxon>
    </lineage>
</organism>
<keyword evidence="3" id="KW-1185">Reference proteome</keyword>
<protein>
    <submittedName>
        <fullName evidence="2">Uncharacterized protein</fullName>
    </submittedName>
</protein>